<evidence type="ECO:0008006" key="3">
    <source>
        <dbReference type="Google" id="ProtNLM"/>
    </source>
</evidence>
<dbReference type="Gene3D" id="1.25.40.10">
    <property type="entry name" value="Tetratricopeptide repeat domain"/>
    <property type="match status" value="1"/>
</dbReference>
<comment type="caution">
    <text evidence="1">The sequence shown here is derived from an EMBL/GenBank/DDBJ whole genome shotgun (WGS) entry which is preliminary data.</text>
</comment>
<dbReference type="EMBL" id="WTXG01000012">
    <property type="protein sequence ID" value="KAI0301896.1"/>
    <property type="molecule type" value="Genomic_DNA"/>
</dbReference>
<dbReference type="InterPro" id="IPR011990">
    <property type="entry name" value="TPR-like_helical_dom_sf"/>
</dbReference>
<accession>A0AAD4M6D3</accession>
<keyword evidence="2" id="KW-1185">Reference proteome</keyword>
<dbReference type="Proteomes" id="UP001203297">
    <property type="component" value="Unassembled WGS sequence"/>
</dbReference>
<name>A0AAD4M6D3_9AGAM</name>
<sequence length="446" mass="50792">MSAERMYSSCGLRAKMLICSDIVATSQERPKQGTSLFNDLSHVLSIPSYSERNLRELLDIMKDHPLVDSQFVRRLVDFYVNSRGPEYELELNTLNKIILFYAHVGSMDTAESLVLSHQNSSKNSPQHANAGPYTTLISELTSRSSLSSGRMNLLLDQMKQFKIPADLPFLNTLIQSAVRQENFQQAFTLYETILRDPASHMIPDSFVFGSLFNALQRMWAPRSPRLRQARRPSNAPAPRQLFRQMLECHVLAIQVADPRTRPVVRVSTLNVALRLFMLSMDYPGAFVTLQTFRALDLKPDVRSYRFVLTILLAHVKHGLQTEKSWQRHATDWAIHFLGGEGSVGMRPEDIRPEVACALLEFAIRDTECRAPGLAAILGDEKVPENVKWDVEPLERLVARAILATMTQKDIREGEAERSLREKLAPCFFEMVPDRLWRGRRLRRATG</sequence>
<protein>
    <recommendedName>
        <fullName evidence="3">Pentatricopeptide repeat-containing protein</fullName>
    </recommendedName>
</protein>
<gene>
    <name evidence="1" type="ORF">B0F90DRAFT_1816782</name>
</gene>
<proteinExistence type="predicted"/>
<dbReference type="AlphaFoldDB" id="A0AAD4M6D3"/>
<organism evidence="1 2">
    <name type="scientific">Multifurca ochricompacta</name>
    <dbReference type="NCBI Taxonomy" id="376703"/>
    <lineage>
        <taxon>Eukaryota</taxon>
        <taxon>Fungi</taxon>
        <taxon>Dikarya</taxon>
        <taxon>Basidiomycota</taxon>
        <taxon>Agaricomycotina</taxon>
        <taxon>Agaricomycetes</taxon>
        <taxon>Russulales</taxon>
        <taxon>Russulaceae</taxon>
        <taxon>Multifurca</taxon>
    </lineage>
</organism>
<evidence type="ECO:0000313" key="2">
    <source>
        <dbReference type="Proteomes" id="UP001203297"/>
    </source>
</evidence>
<evidence type="ECO:0000313" key="1">
    <source>
        <dbReference type="EMBL" id="KAI0301896.1"/>
    </source>
</evidence>
<reference evidence="1" key="1">
    <citation type="journal article" date="2022" name="New Phytol.">
        <title>Evolutionary transition to the ectomycorrhizal habit in the genomes of a hyperdiverse lineage of mushroom-forming fungi.</title>
        <authorList>
            <person name="Looney B."/>
            <person name="Miyauchi S."/>
            <person name="Morin E."/>
            <person name="Drula E."/>
            <person name="Courty P.E."/>
            <person name="Kohler A."/>
            <person name="Kuo A."/>
            <person name="LaButti K."/>
            <person name="Pangilinan J."/>
            <person name="Lipzen A."/>
            <person name="Riley R."/>
            <person name="Andreopoulos W."/>
            <person name="He G."/>
            <person name="Johnson J."/>
            <person name="Nolan M."/>
            <person name="Tritt A."/>
            <person name="Barry K.W."/>
            <person name="Grigoriev I.V."/>
            <person name="Nagy L.G."/>
            <person name="Hibbett D."/>
            <person name="Henrissat B."/>
            <person name="Matheny P.B."/>
            <person name="Labbe J."/>
            <person name="Martin F.M."/>
        </authorList>
    </citation>
    <scope>NUCLEOTIDE SEQUENCE</scope>
    <source>
        <strain evidence="1">BPL690</strain>
    </source>
</reference>